<feature type="transmembrane region" description="Helical" evidence="1">
    <location>
        <begin position="15"/>
        <end position="36"/>
    </location>
</feature>
<organism evidence="2 3">
    <name type="scientific">Clostridium bornimense</name>
    <dbReference type="NCBI Taxonomy" id="1216932"/>
    <lineage>
        <taxon>Bacteria</taxon>
        <taxon>Bacillati</taxon>
        <taxon>Bacillota</taxon>
        <taxon>Clostridia</taxon>
        <taxon>Eubacteriales</taxon>
        <taxon>Clostridiaceae</taxon>
        <taxon>Clostridium</taxon>
    </lineage>
</organism>
<reference evidence="2 3" key="1">
    <citation type="submission" date="2013-11" db="EMBL/GenBank/DDBJ databases">
        <title>Complete genome sequence of Clostridum sp. M2/40.</title>
        <authorList>
            <person name="Wibberg D."/>
            <person name="Puehler A."/>
            <person name="Schlueter A."/>
        </authorList>
    </citation>
    <scope>NUCLEOTIDE SEQUENCE [LARGE SCALE GENOMIC DNA]</scope>
    <source>
        <strain evidence="3">M2/40</strain>
    </source>
</reference>
<gene>
    <name evidence="2" type="ORF">CM240_2812</name>
</gene>
<keyword evidence="1" id="KW-0472">Membrane</keyword>
<dbReference type="EMBL" id="HG917869">
    <property type="protein sequence ID" value="CDM69929.1"/>
    <property type="molecule type" value="Genomic_DNA"/>
</dbReference>
<dbReference type="KEGG" id="clt:CM240_2812"/>
<accession>W6S228</accession>
<feature type="transmembrane region" description="Helical" evidence="1">
    <location>
        <begin position="56"/>
        <end position="77"/>
    </location>
</feature>
<keyword evidence="3" id="KW-1185">Reference proteome</keyword>
<protein>
    <submittedName>
        <fullName evidence="2">Putative membrane protein</fullName>
    </submittedName>
</protein>
<dbReference type="STRING" id="1216932.CM240_2812"/>
<dbReference type="AlphaFoldDB" id="W6S228"/>
<dbReference type="HOGENOM" id="CLU_194375_0_0_9"/>
<evidence type="ECO:0000313" key="2">
    <source>
        <dbReference type="EMBL" id="CDM69929.1"/>
    </source>
</evidence>
<name>W6S228_9CLOT</name>
<dbReference type="eggNOG" id="ENOG5033KKK">
    <property type="taxonomic scope" value="Bacteria"/>
</dbReference>
<keyword evidence="1" id="KW-0812">Transmembrane</keyword>
<keyword evidence="1" id="KW-1133">Transmembrane helix</keyword>
<evidence type="ECO:0000256" key="1">
    <source>
        <dbReference type="SAM" id="Phobius"/>
    </source>
</evidence>
<proteinExistence type="predicted"/>
<dbReference type="Proteomes" id="UP000019426">
    <property type="component" value="Chromosome M2/40_rep2"/>
</dbReference>
<evidence type="ECO:0000313" key="3">
    <source>
        <dbReference type="Proteomes" id="UP000019426"/>
    </source>
</evidence>
<sequence length="82" mass="9295">MENALRGWGLMKNQVKYYLVGIIIILFSSPLGYGTLNIIFGRKNLAGEFNLLLNGFIHSYMLIGLLIFSIGLINTFIEKKQK</sequence>